<dbReference type="SUPFAM" id="SSF53756">
    <property type="entry name" value="UDP-Glycosyltransferase/glycogen phosphorylase"/>
    <property type="match status" value="1"/>
</dbReference>
<dbReference type="Pfam" id="PF00534">
    <property type="entry name" value="Glycos_transf_1"/>
    <property type="match status" value="1"/>
</dbReference>
<feature type="domain" description="Glycosyltransferase subfamily 4-like N-terminal" evidence="2">
    <location>
        <begin position="31"/>
        <end position="170"/>
    </location>
</feature>
<evidence type="ECO:0000259" key="2">
    <source>
        <dbReference type="Pfam" id="PF13579"/>
    </source>
</evidence>
<accession>A0A4Y6RME6</accession>
<keyword evidence="3" id="KW-0808">Transferase</keyword>
<dbReference type="AlphaFoldDB" id="A0A4Y6RME6"/>
<keyword evidence="4" id="KW-1185">Reference proteome</keyword>
<dbReference type="GO" id="GO:0016757">
    <property type="term" value="F:glycosyltransferase activity"/>
    <property type="evidence" value="ECO:0007669"/>
    <property type="project" value="InterPro"/>
</dbReference>
<reference evidence="3 4" key="1">
    <citation type="submission" date="2019-06" db="EMBL/GenBank/DDBJ databases">
        <title>Complete genome sequence of Janthinobacterium sp. SNU WT3 isolated from diseased rainbow trout.</title>
        <authorList>
            <person name="Oh W.T."/>
            <person name="Park S.C."/>
        </authorList>
    </citation>
    <scope>NUCLEOTIDE SEQUENCE [LARGE SCALE GENOMIC DNA]</scope>
    <source>
        <strain evidence="3 4">SNU WT3</strain>
    </source>
</reference>
<organism evidence="3 4">
    <name type="scientific">Janthinobacterium tructae</name>
    <dbReference type="NCBI Taxonomy" id="2590869"/>
    <lineage>
        <taxon>Bacteria</taxon>
        <taxon>Pseudomonadati</taxon>
        <taxon>Pseudomonadota</taxon>
        <taxon>Betaproteobacteria</taxon>
        <taxon>Burkholderiales</taxon>
        <taxon>Oxalobacteraceae</taxon>
        <taxon>Janthinobacterium</taxon>
    </lineage>
</organism>
<name>A0A4Y6RME6_9BURK</name>
<dbReference type="OrthoDB" id="7560678at2"/>
<dbReference type="Proteomes" id="UP000316665">
    <property type="component" value="Chromosome"/>
</dbReference>
<dbReference type="InterPro" id="IPR028098">
    <property type="entry name" value="Glyco_trans_4-like_N"/>
</dbReference>
<evidence type="ECO:0000313" key="4">
    <source>
        <dbReference type="Proteomes" id="UP000316665"/>
    </source>
</evidence>
<proteinExistence type="predicted"/>
<dbReference type="PANTHER" id="PTHR12526">
    <property type="entry name" value="GLYCOSYLTRANSFERASE"/>
    <property type="match status" value="1"/>
</dbReference>
<dbReference type="Gene3D" id="3.40.50.2000">
    <property type="entry name" value="Glycogen Phosphorylase B"/>
    <property type="match status" value="2"/>
</dbReference>
<sequence>MIRKKICFVSTVPIPLLVFMREHVEKLSEYYDITLLCSGDGHELKGMLNDRVVFQSIAIERKIKLVADLLALLALLRIFRQKKFDCVHSLMPKAGLLAMLAAWLTRVPVRIHIFTGQVWFAKSGLPRAILKWMDRIVAACATHLMADSPSQSDFLVAEKVVPRAKITVLGQGSISGVDVGRFQFDADARHRVRAELGIADDAIVFLFLARLTRVKGILNLSKAFAGIEAQMPRAQLLIVGPDEEQLTPLLEQEWAGCAQKVHRVNYTNQPERYMSAADIFCLPSYLEGFSSATIQAAGVGLPAIVSHIYGLTDAVKGGVTGIFHEAGDIAQMQNAMRRLYADENLRQQMGAAAQRRAYQDFSQEVIVEAMRDYYQQVIGGQENQDV</sequence>
<dbReference type="EMBL" id="CP041185">
    <property type="protein sequence ID" value="QDG74113.1"/>
    <property type="molecule type" value="Genomic_DNA"/>
</dbReference>
<evidence type="ECO:0000313" key="3">
    <source>
        <dbReference type="EMBL" id="QDG74113.1"/>
    </source>
</evidence>
<dbReference type="PANTHER" id="PTHR12526:SF630">
    <property type="entry name" value="GLYCOSYLTRANSFERASE"/>
    <property type="match status" value="1"/>
</dbReference>
<dbReference type="InterPro" id="IPR001296">
    <property type="entry name" value="Glyco_trans_1"/>
</dbReference>
<dbReference type="KEGG" id="jas:FJQ89_13885"/>
<protein>
    <submittedName>
        <fullName evidence="3">Glycosyltransferase family 4 protein</fullName>
    </submittedName>
</protein>
<gene>
    <name evidence="3" type="ORF">FJQ89_13885</name>
</gene>
<evidence type="ECO:0000259" key="1">
    <source>
        <dbReference type="Pfam" id="PF00534"/>
    </source>
</evidence>
<dbReference type="Pfam" id="PF13579">
    <property type="entry name" value="Glyco_trans_4_4"/>
    <property type="match status" value="1"/>
</dbReference>
<feature type="domain" description="Glycosyl transferase family 1" evidence="1">
    <location>
        <begin position="191"/>
        <end position="355"/>
    </location>
</feature>